<organism evidence="5 6">
    <name type="scientific">Reyranella soli</name>
    <dbReference type="NCBI Taxonomy" id="1230389"/>
    <lineage>
        <taxon>Bacteria</taxon>
        <taxon>Pseudomonadati</taxon>
        <taxon>Pseudomonadota</taxon>
        <taxon>Alphaproteobacteria</taxon>
        <taxon>Hyphomicrobiales</taxon>
        <taxon>Reyranellaceae</taxon>
        <taxon>Reyranella</taxon>
    </lineage>
</organism>
<proteinExistence type="inferred from homology"/>
<dbReference type="InterPro" id="IPR045336">
    <property type="entry name" value="MmgE_PrpD_N"/>
</dbReference>
<evidence type="ECO:0000256" key="1">
    <source>
        <dbReference type="ARBA" id="ARBA00006174"/>
    </source>
</evidence>
<evidence type="ECO:0000313" key="6">
    <source>
        <dbReference type="Proteomes" id="UP000321058"/>
    </source>
</evidence>
<dbReference type="PANTHER" id="PTHR16943">
    <property type="entry name" value="2-METHYLCITRATE DEHYDRATASE-RELATED"/>
    <property type="match status" value="1"/>
</dbReference>
<evidence type="ECO:0000256" key="2">
    <source>
        <dbReference type="SAM" id="MobiDB-lite"/>
    </source>
</evidence>
<dbReference type="PANTHER" id="PTHR16943:SF8">
    <property type="entry name" value="2-METHYLCITRATE DEHYDRATASE"/>
    <property type="match status" value="1"/>
</dbReference>
<dbReference type="RefSeq" id="WP_147151536.1">
    <property type="nucleotide sequence ID" value="NZ_BKAJ01000075.1"/>
</dbReference>
<evidence type="ECO:0000313" key="5">
    <source>
        <dbReference type="EMBL" id="GEP57160.1"/>
    </source>
</evidence>
<dbReference type="Pfam" id="PF03972">
    <property type="entry name" value="MmgE_PrpD_N"/>
    <property type="match status" value="1"/>
</dbReference>
<dbReference type="Pfam" id="PF19305">
    <property type="entry name" value="MmgE_PrpD_C"/>
    <property type="match status" value="1"/>
</dbReference>
<dbReference type="GO" id="GO:0016829">
    <property type="term" value="F:lyase activity"/>
    <property type="evidence" value="ECO:0007669"/>
    <property type="project" value="InterPro"/>
</dbReference>
<evidence type="ECO:0000259" key="4">
    <source>
        <dbReference type="Pfam" id="PF19305"/>
    </source>
</evidence>
<dbReference type="OrthoDB" id="9795089at2"/>
<feature type="compositionally biased region" description="Basic and acidic residues" evidence="2">
    <location>
        <begin position="390"/>
        <end position="402"/>
    </location>
</feature>
<reference evidence="5 6" key="1">
    <citation type="submission" date="2019-07" db="EMBL/GenBank/DDBJ databases">
        <title>Whole genome shotgun sequence of Reyranella soli NBRC 108950.</title>
        <authorList>
            <person name="Hosoyama A."/>
            <person name="Uohara A."/>
            <person name="Ohji S."/>
            <person name="Ichikawa N."/>
        </authorList>
    </citation>
    <scope>NUCLEOTIDE SEQUENCE [LARGE SCALE GENOMIC DNA]</scope>
    <source>
        <strain evidence="5 6">NBRC 108950</strain>
    </source>
</reference>
<dbReference type="Gene3D" id="3.30.1330.120">
    <property type="entry name" value="2-methylcitrate dehydratase PrpD"/>
    <property type="match status" value="1"/>
</dbReference>
<name>A0A512NDX4_9HYPH</name>
<feature type="domain" description="MmgE/PrpD N-terminal" evidence="3">
    <location>
        <begin position="6"/>
        <end position="234"/>
    </location>
</feature>
<comment type="caution">
    <text evidence="5">The sequence shown here is derived from an EMBL/GenBank/DDBJ whole genome shotgun (WGS) entry which is preliminary data.</text>
</comment>
<dbReference type="SUPFAM" id="SSF103378">
    <property type="entry name" value="2-methylcitrate dehydratase PrpD"/>
    <property type="match status" value="1"/>
</dbReference>
<dbReference type="EMBL" id="BKAJ01000075">
    <property type="protein sequence ID" value="GEP57160.1"/>
    <property type="molecule type" value="Genomic_DNA"/>
</dbReference>
<feature type="domain" description="MmgE/PrpD C-terminal" evidence="4">
    <location>
        <begin position="262"/>
        <end position="428"/>
    </location>
</feature>
<dbReference type="InterPro" id="IPR042183">
    <property type="entry name" value="MmgE/PrpD_sf_1"/>
</dbReference>
<dbReference type="InterPro" id="IPR045337">
    <property type="entry name" value="MmgE_PrpD_C"/>
</dbReference>
<dbReference type="InterPro" id="IPR005656">
    <property type="entry name" value="MmgE_PrpD"/>
</dbReference>
<accession>A0A512NDX4</accession>
<dbReference type="InterPro" id="IPR042188">
    <property type="entry name" value="MmgE/PrpD_sf_2"/>
</dbReference>
<evidence type="ECO:0000259" key="3">
    <source>
        <dbReference type="Pfam" id="PF03972"/>
    </source>
</evidence>
<protein>
    <recommendedName>
        <fullName evidence="7">2-methylcitrate dehydratase</fullName>
    </recommendedName>
</protein>
<dbReference type="Proteomes" id="UP000321058">
    <property type="component" value="Unassembled WGS sequence"/>
</dbReference>
<keyword evidence="6" id="KW-1185">Reference proteome</keyword>
<comment type="similarity">
    <text evidence="1">Belongs to the PrpD family.</text>
</comment>
<sequence>MGEQIEELARFVARTGWDDMPEAVHRRAKLVLLDTIGVTLAGAARPEVMGLSERLLAGAGGGATVLAAGLPQADTRTAALLNGIAARAVELCEGSRGLQPSPHILPGVLAIAEQRGLGGRAMLGAFVLGYEVAGRLNRGYTPRAFSHPNGQLSLLGAAAAGARLHGLDGAGVSLAMRVATTMLMTPSYNNTVAGGTTLNLPAGLGAVAGTLAPEMAASGFAAQEGAIEEALGVMVGAGFDSAKLPDDMGRRWEILENYFRFYACCNPIHAALDSLAETLAVLKPKPEEVALVDVQTFDFASVMRNPAPTNYFASKYSLPHAAAVLITRGGLSFADIDDSALEDPVIATLRPLVRIAADPAMTARSTPTLRPARVTLTLKDGRSATAARENSVRDTLKPDPEPQVRAKFRELAAGHLTPAGMDAIEAAVDRCEEWQTMAELIEPLRQHAA</sequence>
<dbReference type="InterPro" id="IPR036148">
    <property type="entry name" value="MmgE/PrpD_sf"/>
</dbReference>
<gene>
    <name evidence="5" type="ORF">RSO01_43260</name>
</gene>
<dbReference type="Gene3D" id="1.10.4100.10">
    <property type="entry name" value="2-methylcitrate dehydratase PrpD"/>
    <property type="match status" value="1"/>
</dbReference>
<dbReference type="AlphaFoldDB" id="A0A512NDX4"/>
<evidence type="ECO:0008006" key="7">
    <source>
        <dbReference type="Google" id="ProtNLM"/>
    </source>
</evidence>
<feature type="region of interest" description="Disordered" evidence="2">
    <location>
        <begin position="381"/>
        <end position="402"/>
    </location>
</feature>